<dbReference type="GO" id="GO:0006420">
    <property type="term" value="P:arginyl-tRNA aminoacylation"/>
    <property type="evidence" value="ECO:0007669"/>
    <property type="project" value="InterPro"/>
</dbReference>
<comment type="caution">
    <text evidence="13">The sequence shown here is derived from an EMBL/GenBank/DDBJ whole genome shotgun (WGS) entry which is preliminary data.</text>
</comment>
<evidence type="ECO:0000256" key="6">
    <source>
        <dbReference type="ARBA" id="ARBA00022741"/>
    </source>
</evidence>
<dbReference type="Pfam" id="PF00750">
    <property type="entry name" value="tRNA-synt_1d"/>
    <property type="match status" value="1"/>
</dbReference>
<dbReference type="InterPro" id="IPR001278">
    <property type="entry name" value="Arg-tRNA-ligase"/>
</dbReference>
<evidence type="ECO:0000256" key="10">
    <source>
        <dbReference type="ARBA" id="ARBA00049339"/>
    </source>
</evidence>
<evidence type="ECO:0000256" key="1">
    <source>
        <dbReference type="ARBA" id="ARBA00004496"/>
    </source>
</evidence>
<dbReference type="OrthoDB" id="68056at2759"/>
<evidence type="ECO:0000313" key="14">
    <source>
        <dbReference type="Proteomes" id="UP000265618"/>
    </source>
</evidence>
<organism evidence="13 14">
    <name type="scientific">Kipferlia bialata</name>
    <dbReference type="NCBI Taxonomy" id="797122"/>
    <lineage>
        <taxon>Eukaryota</taxon>
        <taxon>Metamonada</taxon>
        <taxon>Carpediemonas-like organisms</taxon>
        <taxon>Kipferlia</taxon>
    </lineage>
</organism>
<dbReference type="SUPFAM" id="SSF47323">
    <property type="entry name" value="Anticodon-binding domain of a subclass of class I aminoacyl-tRNA synthetases"/>
    <property type="match status" value="1"/>
</dbReference>
<evidence type="ECO:0000313" key="13">
    <source>
        <dbReference type="EMBL" id="GIQ87440.1"/>
    </source>
</evidence>
<dbReference type="InterPro" id="IPR014729">
    <property type="entry name" value="Rossmann-like_a/b/a_fold"/>
</dbReference>
<dbReference type="EC" id="6.1.1.19" evidence="3"/>
<evidence type="ECO:0000256" key="3">
    <source>
        <dbReference type="ARBA" id="ARBA00012837"/>
    </source>
</evidence>
<dbReference type="SUPFAM" id="SSF52374">
    <property type="entry name" value="Nucleotidylyl transferase"/>
    <property type="match status" value="1"/>
</dbReference>
<evidence type="ECO:0000256" key="4">
    <source>
        <dbReference type="ARBA" id="ARBA00022490"/>
    </source>
</evidence>
<reference evidence="13 14" key="1">
    <citation type="journal article" date="2018" name="PLoS ONE">
        <title>The draft genome of Kipferlia bialata reveals reductive genome evolution in fornicate parasites.</title>
        <authorList>
            <person name="Tanifuji G."/>
            <person name="Takabayashi S."/>
            <person name="Kume K."/>
            <person name="Takagi M."/>
            <person name="Nakayama T."/>
            <person name="Kamikawa R."/>
            <person name="Inagaki Y."/>
            <person name="Hashimoto T."/>
        </authorList>
    </citation>
    <scope>NUCLEOTIDE SEQUENCE [LARGE SCALE GENOMIC DNA]</scope>
    <source>
        <strain evidence="13">NY0173</strain>
    </source>
</reference>
<keyword evidence="8 11" id="KW-0648">Protein biosynthesis</keyword>
<dbReference type="Gene3D" id="3.40.50.620">
    <property type="entry name" value="HUPs"/>
    <property type="match status" value="1"/>
</dbReference>
<keyword evidence="5 11" id="KW-0436">Ligase</keyword>
<keyword evidence="9 11" id="KW-0030">Aminoacyl-tRNA synthetase</keyword>
<dbReference type="Proteomes" id="UP000265618">
    <property type="component" value="Unassembled WGS sequence"/>
</dbReference>
<evidence type="ECO:0000256" key="5">
    <source>
        <dbReference type="ARBA" id="ARBA00022598"/>
    </source>
</evidence>
<dbReference type="PANTHER" id="PTHR11956:SF5">
    <property type="entry name" value="ARGININE--TRNA LIGASE, CYTOPLASMIC"/>
    <property type="match status" value="1"/>
</dbReference>
<name>A0A9K3D374_9EUKA</name>
<keyword evidence="14" id="KW-1185">Reference proteome</keyword>
<dbReference type="GO" id="GO:0005737">
    <property type="term" value="C:cytoplasm"/>
    <property type="evidence" value="ECO:0007669"/>
    <property type="project" value="UniProtKB-SubCell"/>
</dbReference>
<dbReference type="InterPro" id="IPR009080">
    <property type="entry name" value="tRNAsynth_Ia_anticodon-bd"/>
</dbReference>
<evidence type="ECO:0000256" key="8">
    <source>
        <dbReference type="ARBA" id="ARBA00022917"/>
    </source>
</evidence>
<dbReference type="GO" id="GO:0004814">
    <property type="term" value="F:arginine-tRNA ligase activity"/>
    <property type="evidence" value="ECO:0007669"/>
    <property type="project" value="UniProtKB-EC"/>
</dbReference>
<dbReference type="FunFam" id="1.10.730.10:FF:000008">
    <property type="entry name" value="Arginine--tRNA ligase"/>
    <property type="match status" value="1"/>
</dbReference>
<keyword evidence="7 11" id="KW-0067">ATP-binding</keyword>
<feature type="non-terminal residue" evidence="13">
    <location>
        <position position="1"/>
    </location>
</feature>
<sequence>EHPDWETNLPDIKDLVELYKEAKGRFEADDEFKAVSRNEVVALQGGDETNLRLWKMLCDVSRREFDTIYDTLDVKLNEVGESFYNPMLAPLVDELLESGVATIEETERGEAAVIHPLEGSSINYPLIVRKSDGGMTYDTTDLAAIRYRTEEMKSDHCIYVVDNGQGTHFQLVFMGAKKMGVKAKATHVGFGLVCGPDGKRYRTRDGRTEKLQDLLKNAIEAAKAQLIERGRDKEFNEEELNKVAHAVGIGAVKYADLSSIRTKNYIFSLERMLSMKGNTAVYMLYQYSRIAGISKKAGVDVESLFTEEALSQVKISTPAERALMIVLARFPDMIADAVTQLYPHKICEYVYALAGAFSNFYEACRVVDETGTADVGRLVLCEMTKTVLGQGLDLLGIRLISRM</sequence>
<feature type="domain" description="DALR anticodon binding" evidence="12">
    <location>
        <begin position="283"/>
        <end position="403"/>
    </location>
</feature>
<dbReference type="AlphaFoldDB" id="A0A9K3D374"/>
<dbReference type="PANTHER" id="PTHR11956">
    <property type="entry name" value="ARGINYL-TRNA SYNTHETASE"/>
    <property type="match status" value="1"/>
</dbReference>
<dbReference type="InterPro" id="IPR008909">
    <property type="entry name" value="DALR_anticod-bd"/>
</dbReference>
<dbReference type="Pfam" id="PF05746">
    <property type="entry name" value="DALR_1"/>
    <property type="match status" value="1"/>
</dbReference>
<accession>A0A9K3D374</accession>
<keyword evidence="6 11" id="KW-0547">Nucleotide-binding</keyword>
<dbReference type="EMBL" id="BDIP01003232">
    <property type="protein sequence ID" value="GIQ87440.1"/>
    <property type="molecule type" value="Genomic_DNA"/>
</dbReference>
<evidence type="ECO:0000256" key="2">
    <source>
        <dbReference type="ARBA" id="ARBA00005594"/>
    </source>
</evidence>
<proteinExistence type="inferred from homology"/>
<dbReference type="NCBIfam" id="TIGR00456">
    <property type="entry name" value="argS"/>
    <property type="match status" value="1"/>
</dbReference>
<evidence type="ECO:0000256" key="9">
    <source>
        <dbReference type="ARBA" id="ARBA00023146"/>
    </source>
</evidence>
<evidence type="ECO:0000256" key="7">
    <source>
        <dbReference type="ARBA" id="ARBA00022840"/>
    </source>
</evidence>
<dbReference type="CDD" id="cd07956">
    <property type="entry name" value="Anticodon_Ia_Arg"/>
    <property type="match status" value="1"/>
</dbReference>
<dbReference type="GO" id="GO:0005524">
    <property type="term" value="F:ATP binding"/>
    <property type="evidence" value="ECO:0007669"/>
    <property type="project" value="UniProtKB-KW"/>
</dbReference>
<dbReference type="InterPro" id="IPR035684">
    <property type="entry name" value="ArgRS_core"/>
</dbReference>
<evidence type="ECO:0000256" key="11">
    <source>
        <dbReference type="RuleBase" id="RU363038"/>
    </source>
</evidence>
<evidence type="ECO:0000259" key="12">
    <source>
        <dbReference type="SMART" id="SM00836"/>
    </source>
</evidence>
<dbReference type="Gene3D" id="1.10.730.10">
    <property type="entry name" value="Isoleucyl-tRNA Synthetase, Domain 1"/>
    <property type="match status" value="1"/>
</dbReference>
<protein>
    <recommendedName>
        <fullName evidence="3">arginine--tRNA ligase</fullName>
        <ecNumber evidence="3">6.1.1.19</ecNumber>
    </recommendedName>
</protein>
<dbReference type="SMART" id="SM00836">
    <property type="entry name" value="DALR_1"/>
    <property type="match status" value="1"/>
</dbReference>
<comment type="similarity">
    <text evidence="2 11">Belongs to the class-I aminoacyl-tRNA synthetase family.</text>
</comment>
<comment type="subcellular location">
    <subcellularLocation>
        <location evidence="1">Cytoplasm</location>
    </subcellularLocation>
</comment>
<gene>
    <name evidence="13" type="ORF">KIPB_009478</name>
</gene>
<comment type="catalytic activity">
    <reaction evidence="10">
        <text>tRNA(Arg) + L-arginine + ATP = L-arginyl-tRNA(Arg) + AMP + diphosphate</text>
        <dbReference type="Rhea" id="RHEA:20301"/>
        <dbReference type="Rhea" id="RHEA-COMP:9658"/>
        <dbReference type="Rhea" id="RHEA-COMP:9673"/>
        <dbReference type="ChEBI" id="CHEBI:30616"/>
        <dbReference type="ChEBI" id="CHEBI:32682"/>
        <dbReference type="ChEBI" id="CHEBI:33019"/>
        <dbReference type="ChEBI" id="CHEBI:78442"/>
        <dbReference type="ChEBI" id="CHEBI:78513"/>
        <dbReference type="ChEBI" id="CHEBI:456215"/>
        <dbReference type="EC" id="6.1.1.19"/>
    </reaction>
</comment>
<keyword evidence="4" id="KW-0963">Cytoplasm</keyword>